<evidence type="ECO:0000256" key="2">
    <source>
        <dbReference type="ARBA" id="ARBA00009928"/>
    </source>
</evidence>
<dbReference type="InterPro" id="IPR008922">
    <property type="entry name" value="Di-copper_centre_dom_sf"/>
</dbReference>
<evidence type="ECO:0000313" key="13">
    <source>
        <dbReference type="Proteomes" id="UP001280581"/>
    </source>
</evidence>
<keyword evidence="13" id="KW-1185">Reference proteome</keyword>
<dbReference type="SUPFAM" id="SSF48056">
    <property type="entry name" value="Di-copper centre-containing domain"/>
    <property type="match status" value="1"/>
</dbReference>
<dbReference type="Pfam" id="PF18132">
    <property type="entry name" value="Tyrosinase_C"/>
    <property type="match status" value="1"/>
</dbReference>
<evidence type="ECO:0000259" key="11">
    <source>
        <dbReference type="PROSITE" id="PS00498"/>
    </source>
</evidence>
<keyword evidence="8" id="KW-0470">Melanin biosynthesis</keyword>
<dbReference type="PANTHER" id="PTHR11474:SF76">
    <property type="entry name" value="SHKT DOMAIN-CONTAINING PROTEIN"/>
    <property type="match status" value="1"/>
</dbReference>
<dbReference type="PANTHER" id="PTHR11474">
    <property type="entry name" value="TYROSINASE FAMILY MEMBER"/>
    <property type="match status" value="1"/>
</dbReference>
<dbReference type="PRINTS" id="PR00092">
    <property type="entry name" value="TYROSINASE"/>
</dbReference>
<dbReference type="AlphaFoldDB" id="A0AAN6M0W3"/>
<evidence type="ECO:0000256" key="1">
    <source>
        <dbReference type="ARBA" id="ARBA00001973"/>
    </source>
</evidence>
<comment type="similarity">
    <text evidence="2">Belongs to the tyrosinase family.</text>
</comment>
<dbReference type="InterPro" id="IPR002227">
    <property type="entry name" value="Tyrosinase_Cu-bd"/>
</dbReference>
<comment type="caution">
    <text evidence="12">The sequence shown here is derived from an EMBL/GenBank/DDBJ whole genome shotgun (WGS) entry which is preliminary data.</text>
</comment>
<reference evidence="12 13" key="1">
    <citation type="submission" date="2021-02" db="EMBL/GenBank/DDBJ databases">
        <title>Genome assembly of Pseudopithomyces chartarum.</title>
        <authorList>
            <person name="Jauregui R."/>
            <person name="Singh J."/>
            <person name="Voisey C."/>
        </authorList>
    </citation>
    <scope>NUCLEOTIDE SEQUENCE [LARGE SCALE GENOMIC DNA]</scope>
    <source>
        <strain evidence="12 13">AGR01</strain>
    </source>
</reference>
<comment type="cofactor">
    <cofactor evidence="1">
        <name>Cu(2+)</name>
        <dbReference type="ChEBI" id="CHEBI:29036"/>
    </cofactor>
</comment>
<evidence type="ECO:0000256" key="5">
    <source>
        <dbReference type="ARBA" id="ARBA00023002"/>
    </source>
</evidence>
<comment type="catalytic activity">
    <reaction evidence="10">
        <text>L-tyrosine + O2 = L-dopaquinone + H2O</text>
        <dbReference type="Rhea" id="RHEA:18117"/>
        <dbReference type="ChEBI" id="CHEBI:15377"/>
        <dbReference type="ChEBI" id="CHEBI:15379"/>
        <dbReference type="ChEBI" id="CHEBI:57924"/>
        <dbReference type="ChEBI" id="CHEBI:58315"/>
        <dbReference type="EC" id="1.14.18.1"/>
    </reaction>
</comment>
<evidence type="ECO:0000256" key="4">
    <source>
        <dbReference type="ARBA" id="ARBA00022723"/>
    </source>
</evidence>
<dbReference type="Gene3D" id="1.10.1280.10">
    <property type="entry name" value="Di-copper center containing domain from catechol oxidase"/>
    <property type="match status" value="1"/>
</dbReference>
<dbReference type="EMBL" id="WVTA01000004">
    <property type="protein sequence ID" value="KAK3214330.1"/>
    <property type="molecule type" value="Genomic_DNA"/>
</dbReference>
<evidence type="ECO:0000256" key="10">
    <source>
        <dbReference type="ARBA" id="ARBA00048881"/>
    </source>
</evidence>
<dbReference type="InterPro" id="IPR041640">
    <property type="entry name" value="Tyrosinase_C"/>
</dbReference>
<feature type="domain" description="Tyrosinase copper-binding" evidence="11">
    <location>
        <begin position="347"/>
        <end position="358"/>
    </location>
</feature>
<dbReference type="InterPro" id="IPR050316">
    <property type="entry name" value="Tyrosinase/Hemocyanin"/>
</dbReference>
<dbReference type="EC" id="1.14.18.1" evidence="3"/>
<dbReference type="Pfam" id="PF00264">
    <property type="entry name" value="Tyrosinase"/>
    <property type="match status" value="1"/>
</dbReference>
<name>A0AAN6M0W3_9PLEO</name>
<comment type="catalytic activity">
    <reaction evidence="9">
        <text>2 L-dopa + O2 = 2 L-dopaquinone + 2 H2O</text>
        <dbReference type="Rhea" id="RHEA:34287"/>
        <dbReference type="ChEBI" id="CHEBI:15377"/>
        <dbReference type="ChEBI" id="CHEBI:15379"/>
        <dbReference type="ChEBI" id="CHEBI:57504"/>
        <dbReference type="ChEBI" id="CHEBI:57924"/>
        <dbReference type="EC" id="1.14.18.1"/>
    </reaction>
</comment>
<keyword evidence="5" id="KW-0560">Oxidoreductase</keyword>
<evidence type="ECO:0000313" key="12">
    <source>
        <dbReference type="EMBL" id="KAK3214330.1"/>
    </source>
</evidence>
<dbReference type="Proteomes" id="UP001280581">
    <property type="component" value="Unassembled WGS sequence"/>
</dbReference>
<evidence type="ECO:0000256" key="7">
    <source>
        <dbReference type="ARBA" id="ARBA00023033"/>
    </source>
</evidence>
<dbReference type="GO" id="GO:0042438">
    <property type="term" value="P:melanin biosynthetic process"/>
    <property type="evidence" value="ECO:0007669"/>
    <property type="project" value="UniProtKB-KW"/>
</dbReference>
<proteinExistence type="inferred from homology"/>
<gene>
    <name evidence="12" type="ORF">GRF29_28g2753284</name>
</gene>
<keyword evidence="6" id="KW-0186">Copper</keyword>
<keyword evidence="4" id="KW-0479">Metal-binding</keyword>
<sequence length="699" mass="79770">MVIPIKGIQTGRGPNGELPIRREIDEWWFSKDPNDLNQRSLFIYALAEFQKKGLKDPKKGDDESYFSIAGIHGLPLKQWPSEQTKQKKHWYCAHGKVTFATWHTPYMILFEQRLQEEMIALIPTTFAEEDHAVMYKAAETWRLPFWDWAMKKPNWNPKNQEDPVNRVPGSGPSVPFLITQRKVEVRTATGSSLVDNPWFQFAVPKERNFGTYGVENEDYPWYGECRVTSRRPKMDQDKWYSLSAEEKEIYTEGKYQEWEDVRNQLQGSVQREGKYFANTLPEAVYRLFKSVKENGDPVMPYESFSTGSFHYGQQVTDYPSLEGIHNNMHGFIGGSGYMGDPATAAFDPIFWLHHCNVDRLLAIWQDLYEKETKVWLDAKGKEHGSLTELTPFVTTEEKTFTSVDCSFKHQEYGYTYPELQKWKFTKDGVLDRKAYTTSILAEIERFYSTTPKAALLLKSNANVAEKQMAAMTPENLQIENFPKPLLDLVSKSVADDAGVPIENVSEDSYGHPEALSWQSNDYVINVVYERFALNGLAYSVTFFLGDVPDHSAYDFADDLSAIARVYNFSSPVEGRGVDETGCANCKKQRDEGALFTGQIILTDYLIQQITLGQPQRGLTLTSLDNDEVVAYLKKNLHWRITDIHDNLILKENMPSLKISVATARATHHSEASRPSHYTPYTMLWEATQGRLGGAAPGDV</sequence>
<dbReference type="Gene3D" id="2.60.310.20">
    <property type="match status" value="1"/>
</dbReference>
<accession>A0AAN6M0W3</accession>
<evidence type="ECO:0000256" key="8">
    <source>
        <dbReference type="ARBA" id="ARBA00023101"/>
    </source>
</evidence>
<dbReference type="GO" id="GO:0004503">
    <property type="term" value="F:tyrosinase activity"/>
    <property type="evidence" value="ECO:0007669"/>
    <property type="project" value="UniProtKB-EC"/>
</dbReference>
<organism evidence="12 13">
    <name type="scientific">Pseudopithomyces chartarum</name>
    <dbReference type="NCBI Taxonomy" id="1892770"/>
    <lineage>
        <taxon>Eukaryota</taxon>
        <taxon>Fungi</taxon>
        <taxon>Dikarya</taxon>
        <taxon>Ascomycota</taxon>
        <taxon>Pezizomycotina</taxon>
        <taxon>Dothideomycetes</taxon>
        <taxon>Pleosporomycetidae</taxon>
        <taxon>Pleosporales</taxon>
        <taxon>Massarineae</taxon>
        <taxon>Didymosphaeriaceae</taxon>
        <taxon>Pseudopithomyces</taxon>
    </lineage>
</organism>
<protein>
    <recommendedName>
        <fullName evidence="3">tyrosinase</fullName>
        <ecNumber evidence="3">1.14.18.1</ecNumber>
    </recommendedName>
</protein>
<dbReference type="GO" id="GO:0046872">
    <property type="term" value="F:metal ion binding"/>
    <property type="evidence" value="ECO:0007669"/>
    <property type="project" value="UniProtKB-KW"/>
</dbReference>
<evidence type="ECO:0000256" key="6">
    <source>
        <dbReference type="ARBA" id="ARBA00023008"/>
    </source>
</evidence>
<dbReference type="PROSITE" id="PS00498">
    <property type="entry name" value="TYROSINASE_2"/>
    <property type="match status" value="1"/>
</dbReference>
<evidence type="ECO:0000256" key="3">
    <source>
        <dbReference type="ARBA" id="ARBA00011906"/>
    </source>
</evidence>
<evidence type="ECO:0000256" key="9">
    <source>
        <dbReference type="ARBA" id="ARBA00048233"/>
    </source>
</evidence>
<keyword evidence="7" id="KW-0503">Monooxygenase</keyword>